<reference evidence="4" key="1">
    <citation type="journal article" date="2019" name="Int. J. Syst. Evol. Microbiol.">
        <title>The Global Catalogue of Microorganisms (GCM) 10K type strain sequencing project: providing services to taxonomists for standard genome sequencing and annotation.</title>
        <authorList>
            <consortium name="The Broad Institute Genomics Platform"/>
            <consortium name="The Broad Institute Genome Sequencing Center for Infectious Disease"/>
            <person name="Wu L."/>
            <person name="Ma J."/>
        </authorList>
    </citation>
    <scope>NUCLEOTIDE SEQUENCE [LARGE SCALE GENOMIC DNA]</scope>
    <source>
        <strain evidence="4">JCM 4805</strain>
    </source>
</reference>
<gene>
    <name evidence="3" type="ORF">GCM10010361_17830</name>
</gene>
<dbReference type="RefSeq" id="WP_346094349.1">
    <property type="nucleotide sequence ID" value="NZ_BAAABY010000011.1"/>
</dbReference>
<feature type="transmembrane region" description="Helical" evidence="2">
    <location>
        <begin position="177"/>
        <end position="197"/>
    </location>
</feature>
<keyword evidence="4" id="KW-1185">Reference proteome</keyword>
<feature type="compositionally biased region" description="Polar residues" evidence="1">
    <location>
        <begin position="330"/>
        <end position="340"/>
    </location>
</feature>
<evidence type="ECO:0008006" key="5">
    <source>
        <dbReference type="Google" id="ProtNLM"/>
    </source>
</evidence>
<proteinExistence type="predicted"/>
<dbReference type="Proteomes" id="UP001500909">
    <property type="component" value="Unassembled WGS sequence"/>
</dbReference>
<evidence type="ECO:0000256" key="2">
    <source>
        <dbReference type="SAM" id="Phobius"/>
    </source>
</evidence>
<accession>A0ABP3JI26</accession>
<feature type="transmembrane region" description="Helical" evidence="2">
    <location>
        <begin position="261"/>
        <end position="283"/>
    </location>
</feature>
<feature type="transmembrane region" description="Helical" evidence="2">
    <location>
        <begin position="203"/>
        <end position="220"/>
    </location>
</feature>
<keyword evidence="2" id="KW-0472">Membrane</keyword>
<feature type="region of interest" description="Disordered" evidence="1">
    <location>
        <begin position="14"/>
        <end position="33"/>
    </location>
</feature>
<name>A0ABP3JI26_9ACTN</name>
<feature type="region of interest" description="Disordered" evidence="1">
    <location>
        <begin position="327"/>
        <end position="375"/>
    </location>
</feature>
<keyword evidence="2" id="KW-1133">Transmembrane helix</keyword>
<evidence type="ECO:0000313" key="4">
    <source>
        <dbReference type="Proteomes" id="UP001500909"/>
    </source>
</evidence>
<protein>
    <recommendedName>
        <fullName evidence="5">Integral membrane protein</fullName>
    </recommendedName>
</protein>
<dbReference type="EMBL" id="BAAABY010000011">
    <property type="protein sequence ID" value="GAA0454202.1"/>
    <property type="molecule type" value="Genomic_DNA"/>
</dbReference>
<feature type="transmembrane region" description="Helical" evidence="2">
    <location>
        <begin position="120"/>
        <end position="139"/>
    </location>
</feature>
<feature type="transmembrane region" description="Helical" evidence="2">
    <location>
        <begin position="81"/>
        <end position="99"/>
    </location>
</feature>
<feature type="transmembrane region" description="Helical" evidence="2">
    <location>
        <begin position="232"/>
        <end position="255"/>
    </location>
</feature>
<feature type="compositionally biased region" description="Basic and acidic residues" evidence="1">
    <location>
        <begin position="365"/>
        <end position="375"/>
    </location>
</feature>
<organism evidence="3 4">
    <name type="scientific">Streptomyces olivaceiscleroticus</name>
    <dbReference type="NCBI Taxonomy" id="68245"/>
    <lineage>
        <taxon>Bacteria</taxon>
        <taxon>Bacillati</taxon>
        <taxon>Actinomycetota</taxon>
        <taxon>Actinomycetes</taxon>
        <taxon>Kitasatosporales</taxon>
        <taxon>Streptomycetaceae</taxon>
        <taxon>Streptomyces</taxon>
    </lineage>
</organism>
<evidence type="ECO:0000313" key="3">
    <source>
        <dbReference type="EMBL" id="GAA0454202.1"/>
    </source>
</evidence>
<sequence length="375" mass="37917">MALMAPDDPCDQIQGAAGEICENGGGSGGGAPSVENPLDPFQQLAHEVAKAAGWTAKQLGKVLTSPQEAVDFTNASFLQQYALVFAASTILVLVLWLAAVAKRAMRGASMTTAMGEAIGLLWLAVAACAFTPAILYVLISATHGVTTVLVDALGSSPGGLFNSWAKDLEAGKVGGGPLILTVTSLATMLLCGALWLLLVLRALGLYVGAVLGVVVYAALVDRDWWGHIRKWAAFMIALVLAEPVIVIVLGLTAALQTSGDQGAVVTGLAVTVIALGVTIALIWKVPGWGDAIKVARMSARTAGGAAGALIGGRNATASAGVMHGIHTHGSRQINGTPRTPSSSSGSSSGGAAGGIAAHSQRTPKKKDGNGKGKSS</sequence>
<comment type="caution">
    <text evidence="3">The sequence shown here is derived from an EMBL/GenBank/DDBJ whole genome shotgun (WGS) entry which is preliminary data.</text>
</comment>
<evidence type="ECO:0000256" key="1">
    <source>
        <dbReference type="SAM" id="MobiDB-lite"/>
    </source>
</evidence>
<keyword evidence="2" id="KW-0812">Transmembrane</keyword>